<dbReference type="GO" id="GO:0006518">
    <property type="term" value="P:peptide metabolic process"/>
    <property type="evidence" value="ECO:0007669"/>
    <property type="project" value="TreeGrafter"/>
</dbReference>
<dbReference type="GO" id="GO:0005615">
    <property type="term" value="C:extracellular space"/>
    <property type="evidence" value="ECO:0007669"/>
    <property type="project" value="TreeGrafter"/>
</dbReference>
<sequence>MCLLTEQTHIGIKGVVTDTSNKVISGAEIKVTDLQTGKPIDHDILSLTDGDYYRLLKNGDYMVTVKATGYHPAIKCVTVKNVMFVGSGILKEAQKLDFQLTPSSEPNPEDITAVSYCRNLASKQKTEQEEEEELQDVAEDSREREILLELLMYLDSRVDWLHLGHLFSTADLYSALTLELDQLEPKERSVLMQQIQAALKKDTKV</sequence>
<dbReference type="GO" id="GO:0016485">
    <property type="term" value="P:protein processing"/>
    <property type="evidence" value="ECO:0007669"/>
    <property type="project" value="TreeGrafter"/>
</dbReference>
<reference evidence="1 2" key="1">
    <citation type="submission" date="2018-04" db="EMBL/GenBank/DDBJ databases">
        <title>The genome of golden apple snail Pomacea canaliculata provides insight into stress tolerance and invasive adaptation.</title>
        <authorList>
            <person name="Liu C."/>
            <person name="Liu B."/>
            <person name="Ren Y."/>
            <person name="Zhang Y."/>
            <person name="Wang H."/>
            <person name="Li S."/>
            <person name="Jiang F."/>
            <person name="Yin L."/>
            <person name="Zhang G."/>
            <person name="Qian W."/>
            <person name="Fan W."/>
        </authorList>
    </citation>
    <scope>NUCLEOTIDE SEQUENCE [LARGE SCALE GENOMIC DNA]</scope>
    <source>
        <strain evidence="1">SZHN2017</strain>
        <tissue evidence="1">Muscle</tissue>
    </source>
</reference>
<dbReference type="OrthoDB" id="10249045at2759"/>
<dbReference type="PANTHER" id="PTHR11532:SF93">
    <property type="entry name" value="CARBOXYPEPTIDASE E"/>
    <property type="match status" value="1"/>
</dbReference>
<dbReference type="Gene3D" id="2.60.40.1120">
    <property type="entry name" value="Carboxypeptidase-like, regulatory domain"/>
    <property type="match status" value="1"/>
</dbReference>
<dbReference type="EMBL" id="PZQS01000001">
    <property type="protein sequence ID" value="PVD37966.1"/>
    <property type="molecule type" value="Genomic_DNA"/>
</dbReference>
<gene>
    <name evidence="1" type="ORF">C0Q70_00568</name>
</gene>
<dbReference type="CDD" id="cd11308">
    <property type="entry name" value="Peptidase_M14NE-CP-C_like"/>
    <property type="match status" value="1"/>
</dbReference>
<dbReference type="PANTHER" id="PTHR11532">
    <property type="entry name" value="PROTEASE M14 CARBOXYPEPTIDASE"/>
    <property type="match status" value="1"/>
</dbReference>
<dbReference type="InterPro" id="IPR008969">
    <property type="entry name" value="CarboxyPept-like_regulatory"/>
</dbReference>
<dbReference type="GO" id="GO:0004181">
    <property type="term" value="F:metallocarboxypeptidase activity"/>
    <property type="evidence" value="ECO:0007669"/>
    <property type="project" value="TreeGrafter"/>
</dbReference>
<comment type="caution">
    <text evidence="1">The sequence shown here is derived from an EMBL/GenBank/DDBJ whole genome shotgun (WGS) entry which is preliminary data.</text>
</comment>
<dbReference type="Proteomes" id="UP000245119">
    <property type="component" value="Linkage Group LG1"/>
</dbReference>
<dbReference type="InterPro" id="IPR050753">
    <property type="entry name" value="Peptidase_M14_domain"/>
</dbReference>
<evidence type="ECO:0000313" key="1">
    <source>
        <dbReference type="EMBL" id="PVD37966.1"/>
    </source>
</evidence>
<name>A0A2T7PX09_POMCA</name>
<dbReference type="STRING" id="400727.A0A2T7PX09"/>
<dbReference type="AlphaFoldDB" id="A0A2T7PX09"/>
<proteinExistence type="predicted"/>
<accession>A0A2T7PX09</accession>
<protein>
    <submittedName>
        <fullName evidence="1">Uncharacterized protein</fullName>
    </submittedName>
</protein>
<evidence type="ECO:0000313" key="2">
    <source>
        <dbReference type="Proteomes" id="UP000245119"/>
    </source>
</evidence>
<organism evidence="1 2">
    <name type="scientific">Pomacea canaliculata</name>
    <name type="common">Golden apple snail</name>
    <dbReference type="NCBI Taxonomy" id="400727"/>
    <lineage>
        <taxon>Eukaryota</taxon>
        <taxon>Metazoa</taxon>
        <taxon>Spiralia</taxon>
        <taxon>Lophotrochozoa</taxon>
        <taxon>Mollusca</taxon>
        <taxon>Gastropoda</taxon>
        <taxon>Caenogastropoda</taxon>
        <taxon>Architaenioglossa</taxon>
        <taxon>Ampullarioidea</taxon>
        <taxon>Ampullariidae</taxon>
        <taxon>Pomacea</taxon>
    </lineage>
</organism>
<dbReference type="SUPFAM" id="SSF49464">
    <property type="entry name" value="Carboxypeptidase regulatory domain-like"/>
    <property type="match status" value="1"/>
</dbReference>
<keyword evidence="2" id="KW-1185">Reference proteome</keyword>
<dbReference type="Pfam" id="PF13620">
    <property type="entry name" value="CarboxypepD_reg"/>
    <property type="match status" value="1"/>
</dbReference>